<evidence type="ECO:0000256" key="1">
    <source>
        <dbReference type="ARBA" id="ARBA00022729"/>
    </source>
</evidence>
<proteinExistence type="predicted"/>
<dbReference type="Gene3D" id="2.130.10.80">
    <property type="entry name" value="Galactose oxidase/kelch, beta-propeller"/>
    <property type="match status" value="1"/>
</dbReference>
<dbReference type="Gene3D" id="2.60.40.10">
    <property type="entry name" value="Immunoglobulins"/>
    <property type="match status" value="1"/>
</dbReference>
<evidence type="ECO:0000259" key="4">
    <source>
        <dbReference type="Pfam" id="PF07250"/>
    </source>
</evidence>
<reference evidence="6 7" key="1">
    <citation type="journal article" name="Sci. Rep.">
        <title>Telomere-to-telomere assembled and centromere annotated genomes of the two main subspecies of the button mushroom Agaricus bisporus reveal especially polymorphic chromosome ends.</title>
        <authorList>
            <person name="Sonnenberg A.S.M."/>
            <person name="Sedaghat-Telgerd N."/>
            <person name="Lavrijssen B."/>
            <person name="Ohm R.A."/>
            <person name="Hendrickx P.M."/>
            <person name="Scholtmeijer K."/>
            <person name="Baars J.J.P."/>
            <person name="van Peer A."/>
        </authorList>
    </citation>
    <scope>NUCLEOTIDE SEQUENCE [LARGE SCALE GENOMIC DNA]</scope>
    <source>
        <strain evidence="6 7">H119_p4</strain>
    </source>
</reference>
<feature type="compositionally biased region" description="Polar residues" evidence="2">
    <location>
        <begin position="633"/>
        <end position="643"/>
    </location>
</feature>
<dbReference type="InterPro" id="IPR011043">
    <property type="entry name" value="Gal_Oxase/kelch_b-propeller"/>
</dbReference>
<dbReference type="InterPro" id="IPR009880">
    <property type="entry name" value="Glyoxal_oxidase_N"/>
</dbReference>
<protein>
    <submittedName>
        <fullName evidence="6">CAZyme family AA5</fullName>
    </submittedName>
</protein>
<organism evidence="6 7">
    <name type="scientific">Agaricus bisporus var. burnettii</name>
    <dbReference type="NCBI Taxonomy" id="192524"/>
    <lineage>
        <taxon>Eukaryota</taxon>
        <taxon>Fungi</taxon>
        <taxon>Dikarya</taxon>
        <taxon>Basidiomycota</taxon>
        <taxon>Agaricomycotina</taxon>
        <taxon>Agaricomycetes</taxon>
        <taxon>Agaricomycetidae</taxon>
        <taxon>Agaricales</taxon>
        <taxon>Agaricineae</taxon>
        <taxon>Agaricaceae</taxon>
        <taxon>Agaricus</taxon>
    </lineage>
</organism>
<evidence type="ECO:0000256" key="3">
    <source>
        <dbReference type="SAM" id="Phobius"/>
    </source>
</evidence>
<feature type="domain" description="Galactose oxidase-like Early set" evidence="5">
    <location>
        <begin position="517"/>
        <end position="624"/>
    </location>
</feature>
<evidence type="ECO:0000259" key="5">
    <source>
        <dbReference type="Pfam" id="PF09118"/>
    </source>
</evidence>
<dbReference type="Proteomes" id="UP000629468">
    <property type="component" value="Unassembled WGS sequence"/>
</dbReference>
<feature type="domain" description="Glyoxal oxidase N-terminal" evidence="4">
    <location>
        <begin position="236"/>
        <end position="511"/>
    </location>
</feature>
<evidence type="ECO:0000313" key="6">
    <source>
        <dbReference type="EMBL" id="KAF7760281.1"/>
    </source>
</evidence>
<dbReference type="SUPFAM" id="SSF50965">
    <property type="entry name" value="Galactose oxidase, central domain"/>
    <property type="match status" value="1"/>
</dbReference>
<keyword evidence="3" id="KW-1133">Transmembrane helix</keyword>
<dbReference type="CDD" id="cd02851">
    <property type="entry name" value="E_set_GO_C"/>
    <property type="match status" value="1"/>
</dbReference>
<keyword evidence="1" id="KW-0732">Signal</keyword>
<feature type="transmembrane region" description="Helical" evidence="3">
    <location>
        <begin position="675"/>
        <end position="698"/>
    </location>
</feature>
<dbReference type="InterPro" id="IPR037293">
    <property type="entry name" value="Gal_Oxidase_central_sf"/>
</dbReference>
<feature type="compositionally biased region" description="Polar residues" evidence="2">
    <location>
        <begin position="657"/>
        <end position="669"/>
    </location>
</feature>
<sequence length="779" mass="82993">MHSNSPDSLRGYRCGVSLAPTANMLRHPLLSLYYLWLASAVTHVAAQKAGSFADGGNTQVSAMMMFVGNEEKVYMLDKAENNPAQIKGHPAWGSVWDLNTHNVELMDVRTNVFCSSGMHLPNGSFIAMGGNGAVGPGGNIGSQLNPQNGAADWDSVYQDFDGGKAIRLLNPCDSAKNFNEPECQWFDDPTVLSMHQRRWYSAAEALEDGSVVIIGGFANGGYINRNYPNVDPEFEGGAAVCTYEYFPPRNENPKTFDFLIKTSGLNAYPHSYLLPSGKLFVQANVSSVIWDHNANVEIPLPDMPHGVVRVYPASGATAMLPLTPDNDYNPTILFCGGSDMPEYAYGNYSFPFIDTFYYPASKDCQRITPEPKDGSAPAYEQDDDMLESRTMGQFIVLPDLKLLVVNGGLNGTAGYSQATGETPSYSLMPYGESLAAGPVGTPAIYDPKAPKGQRWSDAGLATSDIARLYHSSAMLLPDASILIAGSNPNVDVNTSTIYPTTYQAEIFYPPYFSAGTRPQPSGMPKQLTYGGNPFDITIPPTSYSGSSNDAAASAMVTLIRGGFTTHAMNMGQRGMQLRNSFTVKQDGTIILHVAQPPPNPYIYQPGPAFLYTLINGIPSNGSYVILGNGQIGQQPTAEDSTLPDSVRADGAKGAGSPNPNANDGSDTSGSHKGAIIGGVVAAIVGIAVVGLVLGVFFIRRKKSAPNASNGYNMGGPSSMAAAASSEQLMVASGPGSNGAGFRGSDSSAFLPFKESSTFRDSEDMHQNQMGPPAMHNPYR</sequence>
<dbReference type="InterPro" id="IPR015202">
    <property type="entry name" value="GO-like_E_set"/>
</dbReference>
<evidence type="ECO:0000313" key="7">
    <source>
        <dbReference type="Proteomes" id="UP000629468"/>
    </source>
</evidence>
<accession>A0A8H7C1H6</accession>
<keyword evidence="3" id="KW-0812">Transmembrane</keyword>
<comment type="caution">
    <text evidence="6">The sequence shown here is derived from an EMBL/GenBank/DDBJ whole genome shotgun (WGS) entry which is preliminary data.</text>
</comment>
<feature type="region of interest" description="Disordered" evidence="2">
    <location>
        <begin position="633"/>
        <end position="669"/>
    </location>
</feature>
<feature type="region of interest" description="Disordered" evidence="2">
    <location>
        <begin position="756"/>
        <end position="779"/>
    </location>
</feature>
<dbReference type="InterPro" id="IPR014756">
    <property type="entry name" value="Ig_E-set"/>
</dbReference>
<dbReference type="Pfam" id="PF09118">
    <property type="entry name" value="GO-like_E_set"/>
    <property type="match status" value="1"/>
</dbReference>
<name>A0A8H7C1H6_AGABI</name>
<dbReference type="AlphaFoldDB" id="A0A8H7C1H6"/>
<dbReference type="Pfam" id="PF07250">
    <property type="entry name" value="Glyoxal_oxid_N"/>
    <property type="match status" value="1"/>
</dbReference>
<feature type="compositionally biased region" description="Basic and acidic residues" evidence="2">
    <location>
        <begin position="756"/>
        <end position="765"/>
    </location>
</feature>
<dbReference type="InterPro" id="IPR013783">
    <property type="entry name" value="Ig-like_fold"/>
</dbReference>
<evidence type="ECO:0000256" key="2">
    <source>
        <dbReference type="SAM" id="MobiDB-lite"/>
    </source>
</evidence>
<dbReference type="PANTHER" id="PTHR32208">
    <property type="entry name" value="SECRETED PROTEIN-RELATED"/>
    <property type="match status" value="1"/>
</dbReference>
<dbReference type="SUPFAM" id="SSF81296">
    <property type="entry name" value="E set domains"/>
    <property type="match status" value="1"/>
</dbReference>
<keyword evidence="3" id="KW-0472">Membrane</keyword>
<gene>
    <name evidence="6" type="ORF">Agabi119p4_10957</name>
</gene>
<dbReference type="EMBL" id="JABXXO010000015">
    <property type="protein sequence ID" value="KAF7760281.1"/>
    <property type="molecule type" value="Genomic_DNA"/>
</dbReference>
<dbReference type="PANTHER" id="PTHR32208:SF21">
    <property type="entry name" value="LOW QUALITY PROTEIN: ALDEHYDE OXIDASE GLOX-LIKE"/>
    <property type="match status" value="1"/>
</dbReference>